<evidence type="ECO:0000256" key="12">
    <source>
        <dbReference type="ARBA" id="ARBA00023065"/>
    </source>
</evidence>
<keyword evidence="12 16" id="KW-0406">Ion transport</keyword>
<keyword evidence="19" id="KW-1185">Reference proteome</keyword>
<comment type="function">
    <text evidence="2 16 17">Catalyzes the decarboxylation of oxaloacetate coupled to Na(+) translocation.</text>
</comment>
<evidence type="ECO:0000256" key="5">
    <source>
        <dbReference type="ARBA" id="ARBA00011869"/>
    </source>
</evidence>
<accession>A0A4R6U1P4</accession>
<name>A0A4R6U1P4_9GAMM</name>
<evidence type="ECO:0000313" key="19">
    <source>
        <dbReference type="Proteomes" id="UP000294575"/>
    </source>
</evidence>
<protein>
    <recommendedName>
        <fullName evidence="16">Probable oxaloacetate decarboxylase gamma chain</fullName>
        <ecNumber evidence="16">7.2.4.2</ecNumber>
    </recommendedName>
</protein>
<keyword evidence="8 16" id="KW-0812">Transmembrane</keyword>
<evidence type="ECO:0000256" key="15">
    <source>
        <dbReference type="ARBA" id="ARBA00048176"/>
    </source>
</evidence>
<feature type="transmembrane region" description="Helical" evidence="16 17">
    <location>
        <begin position="13"/>
        <end position="31"/>
    </location>
</feature>
<comment type="subcellular location">
    <subcellularLocation>
        <location evidence="3 16 17">Cell membrane</location>
        <topology evidence="3 16 17">Single-pass membrane protein</topology>
    </subcellularLocation>
</comment>
<dbReference type="GO" id="GO:0008948">
    <property type="term" value="F:oxaloacetate decarboxylase activity"/>
    <property type="evidence" value="ECO:0007669"/>
    <property type="project" value="UniProtKB-UniRule"/>
</dbReference>
<dbReference type="Pfam" id="PF04277">
    <property type="entry name" value="OAD_gamma"/>
    <property type="match status" value="1"/>
</dbReference>
<gene>
    <name evidence="16" type="primary">oadG</name>
    <name evidence="18" type="ORF">DFQ45_102223</name>
</gene>
<sequence length="83" mass="8885">MTSGQLLLEGLELMLIGMGLVFVFLVMLIGCTRLMSLLLQRATVHETTSAVATSIPVPAGPVPDADTLAAIRLALRQHRSRSI</sequence>
<evidence type="ECO:0000256" key="6">
    <source>
        <dbReference type="ARBA" id="ARBA00022448"/>
    </source>
</evidence>
<evidence type="ECO:0000256" key="11">
    <source>
        <dbReference type="ARBA" id="ARBA00023053"/>
    </source>
</evidence>
<dbReference type="HAMAP" id="MF_00404">
    <property type="entry name" value="OadG"/>
    <property type="match status" value="1"/>
</dbReference>
<dbReference type="GO" id="GO:0015451">
    <property type="term" value="F:decarboxylation-driven active transmembrane transporter activity"/>
    <property type="evidence" value="ECO:0007669"/>
    <property type="project" value="UniProtKB-EC"/>
</dbReference>
<dbReference type="GO" id="GO:0036376">
    <property type="term" value="P:sodium ion export across plasma membrane"/>
    <property type="evidence" value="ECO:0007669"/>
    <property type="project" value="InterPro"/>
</dbReference>
<reference evidence="18 19" key="1">
    <citation type="submission" date="2019-03" db="EMBL/GenBank/DDBJ databases">
        <title>Genomic Encyclopedia of Type Strains, Phase IV (KMG-IV): sequencing the most valuable type-strain genomes for metagenomic binning, comparative biology and taxonomic classification.</title>
        <authorList>
            <person name="Goeker M."/>
        </authorList>
    </citation>
    <scope>NUCLEOTIDE SEQUENCE [LARGE SCALE GENOMIC DNA]</scope>
    <source>
        <strain evidence="18 19">DSM 28679</strain>
    </source>
</reference>
<keyword evidence="13 16" id="KW-0472">Membrane</keyword>
<evidence type="ECO:0000256" key="8">
    <source>
        <dbReference type="ARBA" id="ARBA00022692"/>
    </source>
</evidence>
<evidence type="ECO:0000256" key="2">
    <source>
        <dbReference type="ARBA" id="ARBA00003002"/>
    </source>
</evidence>
<dbReference type="NCBIfam" id="TIGR01195">
    <property type="entry name" value="oadG_fam"/>
    <property type="match status" value="1"/>
</dbReference>
<keyword evidence="14 16" id="KW-0739">Sodium transport</keyword>
<dbReference type="EC" id="7.2.4.2" evidence="16"/>
<evidence type="ECO:0000256" key="7">
    <source>
        <dbReference type="ARBA" id="ARBA00022475"/>
    </source>
</evidence>
<keyword evidence="11 16" id="KW-0915">Sodium</keyword>
<evidence type="ECO:0000256" key="9">
    <source>
        <dbReference type="ARBA" id="ARBA00022967"/>
    </source>
</evidence>
<evidence type="ECO:0000256" key="10">
    <source>
        <dbReference type="ARBA" id="ARBA00022989"/>
    </source>
</evidence>
<dbReference type="InterPro" id="IPR023424">
    <property type="entry name" value="OadG"/>
</dbReference>
<organism evidence="18 19">
    <name type="scientific">Thiopseudomonas denitrificans</name>
    <dbReference type="NCBI Taxonomy" id="1501432"/>
    <lineage>
        <taxon>Bacteria</taxon>
        <taxon>Pseudomonadati</taxon>
        <taxon>Pseudomonadota</taxon>
        <taxon>Gammaproteobacteria</taxon>
        <taxon>Pseudomonadales</taxon>
        <taxon>Pseudomonadaceae</taxon>
        <taxon>Thiopseudomonas</taxon>
    </lineage>
</organism>
<dbReference type="AlphaFoldDB" id="A0A4R6U1P4"/>
<keyword evidence="9 16" id="KW-1278">Translocase</keyword>
<evidence type="ECO:0000256" key="3">
    <source>
        <dbReference type="ARBA" id="ARBA00004162"/>
    </source>
</evidence>
<comment type="cofactor">
    <cofactor evidence="1 16 17">
        <name>Na(+)</name>
        <dbReference type="ChEBI" id="CHEBI:29101"/>
    </cofactor>
</comment>
<keyword evidence="6 16" id="KW-0813">Transport</keyword>
<dbReference type="GO" id="GO:0015081">
    <property type="term" value="F:sodium ion transmembrane transporter activity"/>
    <property type="evidence" value="ECO:0007669"/>
    <property type="project" value="UniProtKB-UniRule"/>
</dbReference>
<dbReference type="RefSeq" id="WP_101497351.1">
    <property type="nucleotide sequence ID" value="NZ_LNJZ01000009.1"/>
</dbReference>
<dbReference type="InterPro" id="IPR005899">
    <property type="entry name" value="Na_pump_deCOase"/>
</dbReference>
<evidence type="ECO:0000256" key="1">
    <source>
        <dbReference type="ARBA" id="ARBA00001959"/>
    </source>
</evidence>
<evidence type="ECO:0000256" key="16">
    <source>
        <dbReference type="HAMAP-Rule" id="MF_00404"/>
    </source>
</evidence>
<evidence type="ECO:0000313" key="18">
    <source>
        <dbReference type="EMBL" id="TDQ39526.1"/>
    </source>
</evidence>
<keyword evidence="7 16" id="KW-1003">Cell membrane</keyword>
<comment type="caution">
    <text evidence="18">The sequence shown here is derived from an EMBL/GenBank/DDBJ whole genome shotgun (WGS) entry which is preliminary data.</text>
</comment>
<evidence type="ECO:0000256" key="14">
    <source>
        <dbReference type="ARBA" id="ARBA00023201"/>
    </source>
</evidence>
<evidence type="ECO:0000256" key="17">
    <source>
        <dbReference type="RuleBase" id="RU004278"/>
    </source>
</evidence>
<keyword evidence="10 16" id="KW-1133">Transmembrane helix</keyword>
<dbReference type="EMBL" id="SNYK01000002">
    <property type="protein sequence ID" value="TDQ39526.1"/>
    <property type="molecule type" value="Genomic_DNA"/>
</dbReference>
<dbReference type="Proteomes" id="UP000294575">
    <property type="component" value="Unassembled WGS sequence"/>
</dbReference>
<dbReference type="GO" id="GO:0005886">
    <property type="term" value="C:plasma membrane"/>
    <property type="evidence" value="ECO:0007669"/>
    <property type="project" value="UniProtKB-SubCell"/>
</dbReference>
<proteinExistence type="inferred from homology"/>
<evidence type="ECO:0000256" key="13">
    <source>
        <dbReference type="ARBA" id="ARBA00023136"/>
    </source>
</evidence>
<evidence type="ECO:0000256" key="4">
    <source>
        <dbReference type="ARBA" id="ARBA00005844"/>
    </source>
</evidence>
<comment type="similarity">
    <text evidence="4 16 17">Belongs to the OadG family.</text>
</comment>
<comment type="subunit">
    <text evidence="5 16">Heterotrimer of an alpha, a beta and a gamma subunit.</text>
</comment>
<comment type="catalytic activity">
    <reaction evidence="15 16 17">
        <text>oxaloacetate + 2 Na(+)(in) + H(+) = pyruvate + 2 Na(+)(out) + CO2</text>
        <dbReference type="Rhea" id="RHEA:57724"/>
        <dbReference type="ChEBI" id="CHEBI:15361"/>
        <dbReference type="ChEBI" id="CHEBI:15378"/>
        <dbReference type="ChEBI" id="CHEBI:16452"/>
        <dbReference type="ChEBI" id="CHEBI:16526"/>
        <dbReference type="ChEBI" id="CHEBI:29101"/>
        <dbReference type="EC" id="7.2.4.2"/>
    </reaction>
</comment>